<sequence>MDIDNAEQIGIQLWEVLIHTDAPNNPYYQSLIIGSKNFFDLAKWLELEIKNKFPVNTDVVEVSQFDEIGSKIGLIKISGKSFYQKE</sequence>
<keyword evidence="2" id="KW-1185">Reference proteome</keyword>
<dbReference type="Proteomes" id="UP000005262">
    <property type="component" value="Chromosome"/>
</dbReference>
<reference evidence="2" key="2">
    <citation type="submission" date="2012-08" db="EMBL/GenBank/DDBJ databases">
        <title>Finished genome of Desulfosporosinus meridiei DSM 13257.</title>
        <authorList>
            <person name="Huntemann M."/>
            <person name="Wei C.-L."/>
            <person name="Han J."/>
            <person name="Detter J.C."/>
            <person name="Han C."/>
            <person name="Davenport K."/>
            <person name="Daligault H."/>
            <person name="Erkkila T."/>
            <person name="Gu W."/>
            <person name="Munk A.C.C."/>
            <person name="Teshima H."/>
            <person name="Xu Y."/>
            <person name="Chain P."/>
            <person name="Tapia R."/>
            <person name="Chen A."/>
            <person name="Krypides N."/>
            <person name="Mavromatis K."/>
            <person name="Markowitz V."/>
            <person name="Szeto E."/>
            <person name="Ivanova N."/>
            <person name="Mikhailova N."/>
            <person name="Ovchinnikova G."/>
            <person name="Pagani I."/>
            <person name="Pati A."/>
            <person name="Goodwin L."/>
            <person name="Peters L."/>
            <person name="Pitluck S."/>
            <person name="Woyke T."/>
            <person name="Pester M."/>
            <person name="Spring S."/>
            <person name="Ollivier B."/>
            <person name="Rattei T."/>
            <person name="Klenk H.-P."/>
            <person name="Wagner M."/>
            <person name="Loy A."/>
        </authorList>
    </citation>
    <scope>NUCLEOTIDE SEQUENCE [LARGE SCALE GENOMIC DNA]</scope>
    <source>
        <strain evidence="2">ATCC BAA-275 / DSM 13257 / NCIMB 13706 / S10</strain>
    </source>
</reference>
<evidence type="ECO:0000313" key="2">
    <source>
        <dbReference type="Proteomes" id="UP000005262"/>
    </source>
</evidence>
<dbReference type="RefSeq" id="WP_014902911.1">
    <property type="nucleotide sequence ID" value="NC_018515.1"/>
</dbReference>
<proteinExistence type="predicted"/>
<dbReference type="STRING" id="768704.Desmer_2056"/>
<name>J7IQ59_DESMD</name>
<reference evidence="1 2" key="1">
    <citation type="journal article" date="2012" name="J. Bacteriol.">
        <title>Complete genome sequences of Desulfosporosinus orientis DSM765T, Desulfosporosinus youngiae DSM17734T, Desulfosporosinus meridiei DSM13257T, and Desulfosporosinus acidiphilus DSM22704T.</title>
        <authorList>
            <person name="Pester M."/>
            <person name="Brambilla E."/>
            <person name="Alazard D."/>
            <person name="Rattei T."/>
            <person name="Weinmaier T."/>
            <person name="Han J."/>
            <person name="Lucas S."/>
            <person name="Lapidus A."/>
            <person name="Cheng J.F."/>
            <person name="Goodwin L."/>
            <person name="Pitluck S."/>
            <person name="Peters L."/>
            <person name="Ovchinnikova G."/>
            <person name="Teshima H."/>
            <person name="Detter J.C."/>
            <person name="Han C.S."/>
            <person name="Tapia R."/>
            <person name="Land M.L."/>
            <person name="Hauser L."/>
            <person name="Kyrpides N.C."/>
            <person name="Ivanova N.N."/>
            <person name="Pagani I."/>
            <person name="Huntmann M."/>
            <person name="Wei C.L."/>
            <person name="Davenport K.W."/>
            <person name="Daligault H."/>
            <person name="Chain P.S."/>
            <person name="Chen A."/>
            <person name="Mavromatis K."/>
            <person name="Markowitz V."/>
            <person name="Szeto E."/>
            <person name="Mikhailova N."/>
            <person name="Pati A."/>
            <person name="Wagner M."/>
            <person name="Woyke T."/>
            <person name="Ollivier B."/>
            <person name="Klenk H.P."/>
            <person name="Spring S."/>
            <person name="Loy A."/>
        </authorList>
    </citation>
    <scope>NUCLEOTIDE SEQUENCE [LARGE SCALE GENOMIC DNA]</scope>
    <source>
        <strain evidence="2">ATCC BAA-275 / DSM 13257 / NCIMB 13706 / S10</strain>
    </source>
</reference>
<dbReference type="AlphaFoldDB" id="J7IQ59"/>
<dbReference type="EMBL" id="CP003629">
    <property type="protein sequence ID" value="AFQ43997.1"/>
    <property type="molecule type" value="Genomic_DNA"/>
</dbReference>
<dbReference type="KEGG" id="dmi:Desmer_2056"/>
<dbReference type="HOGENOM" id="CLU_2492767_0_0_9"/>
<accession>J7IQ59</accession>
<gene>
    <name evidence="1" type="ordered locus">Desmer_2056</name>
</gene>
<protein>
    <submittedName>
        <fullName evidence="1">Uncharacterized protein</fullName>
    </submittedName>
</protein>
<evidence type="ECO:0000313" key="1">
    <source>
        <dbReference type="EMBL" id="AFQ43997.1"/>
    </source>
</evidence>
<organism evidence="1 2">
    <name type="scientific">Desulfosporosinus meridiei (strain ATCC BAA-275 / DSM 13257 / KCTC 12902 / NCIMB 13706 / S10)</name>
    <dbReference type="NCBI Taxonomy" id="768704"/>
    <lineage>
        <taxon>Bacteria</taxon>
        <taxon>Bacillati</taxon>
        <taxon>Bacillota</taxon>
        <taxon>Clostridia</taxon>
        <taxon>Eubacteriales</taxon>
        <taxon>Desulfitobacteriaceae</taxon>
        <taxon>Desulfosporosinus</taxon>
    </lineage>
</organism>